<keyword evidence="2" id="KW-1185">Reference proteome</keyword>
<reference evidence="1 2" key="1">
    <citation type="submission" date="2022-10" db="EMBL/GenBank/DDBJ databases">
        <title>Draft genome sequence of Streptomyces sp. YSPA8.</title>
        <authorList>
            <person name="Moriuchi R."/>
            <person name="Dohra H."/>
            <person name="Yamamura H."/>
            <person name="Kodani S."/>
        </authorList>
    </citation>
    <scope>NUCLEOTIDE SEQUENCE [LARGE SCALE GENOMIC DNA]</scope>
    <source>
        <strain evidence="1 2">YSPA8</strain>
    </source>
</reference>
<evidence type="ECO:0000313" key="2">
    <source>
        <dbReference type="Proteomes" id="UP001291653"/>
    </source>
</evidence>
<dbReference type="RefSeq" id="WP_323450818.1">
    <property type="nucleotide sequence ID" value="NZ_BSBI01000016.1"/>
</dbReference>
<sequence>MASWAGSSGSTPVSQRATFQEAFRVLGKLSQGEAPVPSAANPDQVLLEAHVQLNLLKSRNIYTRYPLGIIAVHPAPDTIGLQVESVERATETLFNILPVCGPDGELHGVPGLRITRWHKTAIELHVLGQPARLCLSGLPHRLWRQAEAGTLSKWIDPAEMRLCWRSSPTKYTTVKREGRSMWEDPDDDYTQTIRRGAWLSSGLLRRVALLHTVSNTFVADGYRALDHVALVVRSSHVRGQGPRPHHIVAALLDPVFGLPLRVARFRGDTDESYGADQHFILRDRAGTAALDLRASTEKTPSRMDGTLWRSIMRRLPTRGFTSPETGPLTILDGIGAP</sequence>
<organism evidence="1 2">
    <name type="scientific">Streptomyces yaizuensis</name>
    <dbReference type="NCBI Taxonomy" id="2989713"/>
    <lineage>
        <taxon>Bacteria</taxon>
        <taxon>Bacillati</taxon>
        <taxon>Actinomycetota</taxon>
        <taxon>Actinomycetes</taxon>
        <taxon>Kitasatosporales</taxon>
        <taxon>Streptomycetaceae</taxon>
        <taxon>Streptomyces</taxon>
    </lineage>
</organism>
<evidence type="ECO:0000313" key="1">
    <source>
        <dbReference type="EMBL" id="GLF98848.1"/>
    </source>
</evidence>
<name>A0ABQ5P8E6_9ACTN</name>
<proteinExistence type="predicted"/>
<comment type="caution">
    <text evidence="1">The sequence shown here is derived from an EMBL/GenBank/DDBJ whole genome shotgun (WGS) entry which is preliminary data.</text>
</comment>
<protein>
    <submittedName>
        <fullName evidence="1">Uncharacterized protein</fullName>
    </submittedName>
</protein>
<gene>
    <name evidence="1" type="ORF">SYYSPA8_31145</name>
</gene>
<dbReference type="Proteomes" id="UP001291653">
    <property type="component" value="Unassembled WGS sequence"/>
</dbReference>
<accession>A0ABQ5P8E6</accession>
<dbReference type="EMBL" id="BSBI01000016">
    <property type="protein sequence ID" value="GLF98848.1"/>
    <property type="molecule type" value="Genomic_DNA"/>
</dbReference>